<protein>
    <submittedName>
        <fullName evidence="1">DNA-binding protein</fullName>
    </submittedName>
</protein>
<dbReference type="EMBL" id="CP040899">
    <property type="protein sequence ID" value="QDB79869.1"/>
    <property type="molecule type" value="Genomic_DNA"/>
</dbReference>
<keyword evidence="2" id="KW-1185">Reference proteome</keyword>
<name>A0ABX5VMY5_9MICO</name>
<proteinExistence type="predicted"/>
<reference evidence="1 2" key="1">
    <citation type="submission" date="2019-05" db="EMBL/GenBank/DDBJ databases">
        <title>Georgenia *** sp. nov., and Georgenia *** sp. nov., isolated from the intestinal contents of plateau pika (Ochotona curzoniae) in the Qinghai-Tibet plateau of China.</title>
        <authorList>
            <person name="Tian Z."/>
        </authorList>
    </citation>
    <scope>NUCLEOTIDE SEQUENCE [LARGE SCALE GENOMIC DNA]</scope>
    <source>
        <strain evidence="1 2">Z294</strain>
    </source>
</reference>
<evidence type="ECO:0000313" key="2">
    <source>
        <dbReference type="Proteomes" id="UP000313948"/>
    </source>
</evidence>
<sequence length="63" mass="6682">MSTHELPAVGAPAKRALTQAGVRTLEDVAAWSEDNLLALHGVGPRAVRILREALAEHDLSLAD</sequence>
<dbReference type="GO" id="GO:0003677">
    <property type="term" value="F:DNA binding"/>
    <property type="evidence" value="ECO:0007669"/>
    <property type="project" value="UniProtKB-KW"/>
</dbReference>
<dbReference type="RefSeq" id="WP_139948796.1">
    <property type="nucleotide sequence ID" value="NZ_CP040899.1"/>
</dbReference>
<keyword evidence="1" id="KW-0238">DNA-binding</keyword>
<evidence type="ECO:0000313" key="1">
    <source>
        <dbReference type="EMBL" id="QDB79869.1"/>
    </source>
</evidence>
<gene>
    <name evidence="1" type="ORF">FE251_11160</name>
</gene>
<accession>A0ABX5VMY5</accession>
<organism evidence="1 2">
    <name type="scientific">Georgenia wutianyii</name>
    <dbReference type="NCBI Taxonomy" id="2585135"/>
    <lineage>
        <taxon>Bacteria</taxon>
        <taxon>Bacillati</taxon>
        <taxon>Actinomycetota</taxon>
        <taxon>Actinomycetes</taxon>
        <taxon>Micrococcales</taxon>
        <taxon>Bogoriellaceae</taxon>
        <taxon>Georgenia</taxon>
    </lineage>
</organism>
<dbReference type="SUPFAM" id="SSF47789">
    <property type="entry name" value="C-terminal domain of RNA polymerase alpha subunit"/>
    <property type="match status" value="1"/>
</dbReference>
<dbReference type="Pfam" id="PF14520">
    <property type="entry name" value="HHH_5"/>
    <property type="match status" value="1"/>
</dbReference>
<dbReference type="Proteomes" id="UP000313948">
    <property type="component" value="Chromosome"/>
</dbReference>
<dbReference type="Gene3D" id="1.10.150.20">
    <property type="entry name" value="5' to 3' exonuclease, C-terminal subdomain"/>
    <property type="match status" value="1"/>
</dbReference>